<feature type="compositionally biased region" description="Basic residues" evidence="6">
    <location>
        <begin position="1237"/>
        <end position="1246"/>
    </location>
</feature>
<feature type="compositionally biased region" description="Basic residues" evidence="6">
    <location>
        <begin position="962"/>
        <end position="975"/>
    </location>
</feature>
<evidence type="ECO:0000256" key="7">
    <source>
        <dbReference type="SAM" id="Phobius"/>
    </source>
</evidence>
<keyword evidence="2" id="KW-0813">Transport</keyword>
<dbReference type="SUPFAM" id="SSF49562">
    <property type="entry name" value="C2 domain (Calcium/lipid-binding domain, CaLB)"/>
    <property type="match status" value="2"/>
</dbReference>
<dbReference type="CDD" id="cd00030">
    <property type="entry name" value="C2"/>
    <property type="match status" value="2"/>
</dbReference>
<dbReference type="Gene3D" id="2.60.40.150">
    <property type="entry name" value="C2 domain"/>
    <property type="match status" value="2"/>
</dbReference>
<keyword evidence="3" id="KW-0445">Lipid transport</keyword>
<feature type="domain" description="C2" evidence="8">
    <location>
        <begin position="639"/>
        <end position="756"/>
    </location>
</feature>
<dbReference type="InterPro" id="IPR000008">
    <property type="entry name" value="C2_dom"/>
</dbReference>
<evidence type="ECO:0000256" key="4">
    <source>
        <dbReference type="ARBA" id="ARBA00023121"/>
    </source>
</evidence>
<feature type="region of interest" description="Disordered" evidence="6">
    <location>
        <begin position="797"/>
        <end position="823"/>
    </location>
</feature>
<dbReference type="PANTHER" id="PTHR46980:SF2">
    <property type="entry name" value="TRICALBIN-1-RELATED"/>
    <property type="match status" value="1"/>
</dbReference>
<feature type="compositionally biased region" description="Basic and acidic residues" evidence="6">
    <location>
        <begin position="1036"/>
        <end position="1045"/>
    </location>
</feature>
<feature type="compositionally biased region" description="Basic and acidic residues" evidence="6">
    <location>
        <begin position="884"/>
        <end position="893"/>
    </location>
</feature>
<evidence type="ECO:0000256" key="3">
    <source>
        <dbReference type="ARBA" id="ARBA00023055"/>
    </source>
</evidence>
<dbReference type="SMART" id="SM00239">
    <property type="entry name" value="C2"/>
    <property type="match status" value="3"/>
</dbReference>
<evidence type="ECO:0000256" key="2">
    <source>
        <dbReference type="ARBA" id="ARBA00022448"/>
    </source>
</evidence>
<dbReference type="InterPro" id="IPR031468">
    <property type="entry name" value="SMP_LBD"/>
</dbReference>
<feature type="region of interest" description="Disordered" evidence="6">
    <location>
        <begin position="852"/>
        <end position="1074"/>
    </location>
</feature>
<feature type="domain" description="C2" evidence="8">
    <location>
        <begin position="436"/>
        <end position="561"/>
    </location>
</feature>
<dbReference type="OrthoDB" id="270970at2759"/>
<protein>
    <recommendedName>
        <fullName evidence="12">ESYT1</fullName>
    </recommendedName>
</protein>
<dbReference type="CDD" id="cd21669">
    <property type="entry name" value="SMP_SF"/>
    <property type="match status" value="1"/>
</dbReference>
<name>A0A6J8CMJ2_MYTCO</name>
<keyword evidence="11" id="KW-1185">Reference proteome</keyword>
<dbReference type="AlphaFoldDB" id="A0A6J8CMJ2"/>
<feature type="transmembrane region" description="Helical" evidence="7">
    <location>
        <begin position="21"/>
        <end position="42"/>
    </location>
</feature>
<keyword evidence="7" id="KW-1133">Transmembrane helix</keyword>
<evidence type="ECO:0000313" key="11">
    <source>
        <dbReference type="Proteomes" id="UP000507470"/>
    </source>
</evidence>
<feature type="region of interest" description="Disordered" evidence="6">
    <location>
        <begin position="615"/>
        <end position="640"/>
    </location>
</feature>
<dbReference type="InterPro" id="IPR052455">
    <property type="entry name" value="Tricalbin_domain"/>
</dbReference>
<comment type="subcellular location">
    <subcellularLocation>
        <location evidence="1">Membrane</location>
    </subcellularLocation>
</comment>
<feature type="domain" description="SMP-LTD" evidence="9">
    <location>
        <begin position="90"/>
        <end position="304"/>
    </location>
</feature>
<evidence type="ECO:0000256" key="5">
    <source>
        <dbReference type="ARBA" id="ARBA00023136"/>
    </source>
</evidence>
<evidence type="ECO:0000313" key="10">
    <source>
        <dbReference type="EMBL" id="CAC5396202.1"/>
    </source>
</evidence>
<feature type="compositionally biased region" description="Basic and acidic residues" evidence="6">
    <location>
        <begin position="808"/>
        <end position="823"/>
    </location>
</feature>
<feature type="compositionally biased region" description="Polar residues" evidence="6">
    <location>
        <begin position="1011"/>
        <end position="1029"/>
    </location>
</feature>
<dbReference type="Pfam" id="PF00168">
    <property type="entry name" value="C2"/>
    <property type="match status" value="2"/>
</dbReference>
<accession>A0A6J8CMJ2</accession>
<sequence length="1266" mass="143733">MRRKNKNRESEIVNTESRDTTLSKLLGVYILVCFVVSASWAIGHYQCSFLWVFLLISGLFVLWKTKLTNIVQNRVYQEEIRIHRKRALRQSETAEWLNFIVNRWWVFNADTIEEVVKKRLEDRLYAIKPSYLDKLNLEIFTFGDHTPSIKYVRTFEYMDGVPGGRKPVSWVNINTPPTGLDRVSSYQLVCEVDTQNLLDQFQMVFAARVGRGRASLGFKIAVEQLRMSGILQIVLHMSKDIPFPHISKASLSFIDKPEVQFNLNVLKAVNLTELPLLKNWIYDQVIDGLAKAMVDPGQINIPISRVGAVQLKKPGGIKAQKLAQGVLTIHILGNPIKNGDTEDVRYSTLRLGEQKRTTHDELAINDWDDICSFFVYDLKKEKITLKSKCHRLLSNVTLQQHVIELSSLPFNLQQNVNTTIENTDGSTYELKMQYTTLPQIDLETPPDKQPFENKSGVMYICIHGASNLIASDRNGTSDPYCVAFCDRRRLLTTPFVKNTLTPRWDSSVEFFVKDFTNVMLSFYVFDWDGTNIIEDDFLGSAFCTVSEEEPVVIKKQLTLGYNKSSEGYVTDASYGKIIVSLVFRPVTSVEKSERYRVASLSDSGKRDYLYNEDLVSPSSAPTTSRSSFHRIDQGGGPNHQTSKKVTLAELYPTTKTMVDLTILQGRDLIAMDRNGFSDPFCIVKMGEKRLLKTTVKKKTLFPKWNESTTFEFSDENQMIEILLYDKDFISDDFLGKAMLSLDKLKEISYKSTSEWIKLQRTKSGMIQIKCTVTTNGVPMKRDNDTNSIPENEVFKSETTPALQAMPDRSTEEQNHKMNGQVRKDMKPDILPHVDEIDSGHLIKEEIVVMKHDSKLSSQPPPRQELHANGASPESKKLNTTLQNGDHEKSESPPKQRKSQTSPHQKRVEGENQRTSKELGSPVPPEQSKSPTESRGRVQGRSRSSQHIESQVDGSPNQPGHPHYIRHSSPSRRSHRTSKETLIDNPPAVSSVDPYRSLPSGQGGRRGRDNSQKSPLMRSQSDMTVNSRPGYTSLMLPERDGMKHGDSMNSFTYREKDDSSDVSSSREPSIISTEKSGKRVNIRALRSKKLNDELEHDESSSIVDHDKMYSISGEILEVRGLPKSVSNFYCKVRLQNPNTKFRFGSNSRVIGKSHLVRADNPAVNAIFEVDRGAGTSVDALVIFDIKDGKKQHVSQHSFTIGLLFMDYQEGGITKWLSLGRTGVEVLVNLKKGNPNPRLMRKHHRHSMRMTGEKKYQQNDDDYRQNYL</sequence>
<keyword evidence="7" id="KW-0812">Transmembrane</keyword>
<evidence type="ECO:0008006" key="12">
    <source>
        <dbReference type="Google" id="ProtNLM"/>
    </source>
</evidence>
<dbReference type="GO" id="GO:0006869">
    <property type="term" value="P:lipid transport"/>
    <property type="evidence" value="ECO:0007669"/>
    <property type="project" value="UniProtKB-KW"/>
</dbReference>
<dbReference type="EMBL" id="CACVKT020005606">
    <property type="protein sequence ID" value="CAC5396202.1"/>
    <property type="molecule type" value="Genomic_DNA"/>
</dbReference>
<dbReference type="GO" id="GO:0008289">
    <property type="term" value="F:lipid binding"/>
    <property type="evidence" value="ECO:0007669"/>
    <property type="project" value="UniProtKB-KW"/>
</dbReference>
<dbReference type="PANTHER" id="PTHR46980">
    <property type="entry name" value="TRICALBIN-1-RELATED"/>
    <property type="match status" value="1"/>
</dbReference>
<feature type="compositionally biased region" description="Basic and acidic residues" evidence="6">
    <location>
        <begin position="905"/>
        <end position="916"/>
    </location>
</feature>
<evidence type="ECO:0000259" key="9">
    <source>
        <dbReference type="PROSITE" id="PS51847"/>
    </source>
</evidence>
<feature type="compositionally biased region" description="Low complexity" evidence="6">
    <location>
        <begin position="616"/>
        <end position="626"/>
    </location>
</feature>
<keyword evidence="4" id="KW-0446">Lipid-binding</keyword>
<evidence type="ECO:0000256" key="1">
    <source>
        <dbReference type="ARBA" id="ARBA00004370"/>
    </source>
</evidence>
<feature type="region of interest" description="Disordered" evidence="6">
    <location>
        <begin position="1233"/>
        <end position="1266"/>
    </location>
</feature>
<evidence type="ECO:0000259" key="8">
    <source>
        <dbReference type="PROSITE" id="PS50004"/>
    </source>
</evidence>
<feature type="compositionally biased region" description="Polar residues" evidence="6">
    <location>
        <begin position="946"/>
        <end position="957"/>
    </location>
</feature>
<dbReference type="PROSITE" id="PS51847">
    <property type="entry name" value="SMP"/>
    <property type="match status" value="1"/>
</dbReference>
<evidence type="ECO:0000256" key="6">
    <source>
        <dbReference type="SAM" id="MobiDB-lite"/>
    </source>
</evidence>
<keyword evidence="5 7" id="KW-0472">Membrane</keyword>
<reference evidence="10 11" key="1">
    <citation type="submission" date="2020-06" db="EMBL/GenBank/DDBJ databases">
        <authorList>
            <person name="Li R."/>
            <person name="Bekaert M."/>
        </authorList>
    </citation>
    <scope>NUCLEOTIDE SEQUENCE [LARGE SCALE GENOMIC DNA]</scope>
    <source>
        <strain evidence="11">wild</strain>
    </source>
</reference>
<dbReference type="Proteomes" id="UP000507470">
    <property type="component" value="Unassembled WGS sequence"/>
</dbReference>
<dbReference type="InterPro" id="IPR035892">
    <property type="entry name" value="C2_domain_sf"/>
</dbReference>
<feature type="compositionally biased region" description="Basic and acidic residues" evidence="6">
    <location>
        <begin position="1249"/>
        <end position="1266"/>
    </location>
</feature>
<dbReference type="GO" id="GO:0016020">
    <property type="term" value="C:membrane"/>
    <property type="evidence" value="ECO:0007669"/>
    <property type="project" value="UniProtKB-SubCell"/>
</dbReference>
<proteinExistence type="predicted"/>
<organism evidence="10 11">
    <name type="scientific">Mytilus coruscus</name>
    <name type="common">Sea mussel</name>
    <dbReference type="NCBI Taxonomy" id="42192"/>
    <lineage>
        <taxon>Eukaryota</taxon>
        <taxon>Metazoa</taxon>
        <taxon>Spiralia</taxon>
        <taxon>Lophotrochozoa</taxon>
        <taxon>Mollusca</taxon>
        <taxon>Bivalvia</taxon>
        <taxon>Autobranchia</taxon>
        <taxon>Pteriomorphia</taxon>
        <taxon>Mytilida</taxon>
        <taxon>Mytiloidea</taxon>
        <taxon>Mytilidae</taxon>
        <taxon>Mytilinae</taxon>
        <taxon>Mytilus</taxon>
    </lineage>
</organism>
<dbReference type="PROSITE" id="PS50004">
    <property type="entry name" value="C2"/>
    <property type="match status" value="2"/>
</dbReference>
<gene>
    <name evidence="10" type="ORF">MCOR_30796</name>
</gene>